<proteinExistence type="predicted"/>
<reference evidence="1 2" key="2">
    <citation type="journal article" date="2021" name="AMB Express">
        <title>Isolation and characterisation of Methylocystis spp. for poly-3-hydroxybutyrate production using waste methane feedstocks.</title>
        <authorList>
            <person name="Rumah B.L."/>
            <person name="Stead C.E."/>
            <person name="Claxton Stevens B.H."/>
            <person name="Minton N.P."/>
            <person name="Grosse-Honebrink A."/>
            <person name="Zhang Y."/>
        </authorList>
    </citation>
    <scope>NUCLEOTIDE SEQUENCE [LARGE SCALE GENOMIC DNA]</scope>
    <source>
        <strain evidence="1 2">BRCS1</strain>
    </source>
</reference>
<evidence type="ECO:0000313" key="1">
    <source>
        <dbReference type="EMBL" id="QGM93159.1"/>
    </source>
</evidence>
<reference evidence="2" key="1">
    <citation type="submission" date="2019-09" db="EMBL/GenBank/DDBJ databases">
        <title>Isolation and complete genome sequencing of Methylocystis species.</title>
        <authorList>
            <person name="Rumah B.L."/>
            <person name="Stead C.E."/>
            <person name="Stevens B.C."/>
            <person name="Minton N.P."/>
            <person name="Grosse-Honebrink A."/>
            <person name="Zhang Y."/>
        </authorList>
    </citation>
    <scope>NUCLEOTIDE SEQUENCE [LARGE SCALE GENOMIC DNA]</scope>
    <source>
        <strain evidence="2">BRCS1</strain>
    </source>
</reference>
<name>A0ABX6EFH2_9HYPH</name>
<dbReference type="RefSeq" id="WP_026222844.1">
    <property type="nucleotide sequence ID" value="NZ_CP044328.1"/>
</dbReference>
<accession>A0ABX6EFH2</accession>
<dbReference type="EMBL" id="CP044328">
    <property type="protein sequence ID" value="QGM93159.1"/>
    <property type="molecule type" value="Genomic_DNA"/>
</dbReference>
<gene>
    <name evidence="1" type="ORF">F7D13_03520</name>
</gene>
<dbReference type="Proteomes" id="UP000424673">
    <property type="component" value="Chromosome"/>
</dbReference>
<sequence length="97" mass="10677">MISPETPPGAEVVCVDATAGPYGRCEGLARGVIYTVARIARGIDGGHVVILGEVSPWRTYAPPWGVVEVGFELRRFRYLDIPDELTRLLHETQLEDV</sequence>
<evidence type="ECO:0000313" key="2">
    <source>
        <dbReference type="Proteomes" id="UP000424673"/>
    </source>
</evidence>
<organism evidence="1 2">
    <name type="scientific">Methylocystis rosea</name>
    <dbReference type="NCBI Taxonomy" id="173366"/>
    <lineage>
        <taxon>Bacteria</taxon>
        <taxon>Pseudomonadati</taxon>
        <taxon>Pseudomonadota</taxon>
        <taxon>Alphaproteobacteria</taxon>
        <taxon>Hyphomicrobiales</taxon>
        <taxon>Methylocystaceae</taxon>
        <taxon>Methylocystis</taxon>
    </lineage>
</organism>
<protein>
    <submittedName>
        <fullName evidence="1">Uncharacterized protein</fullName>
    </submittedName>
</protein>
<keyword evidence="2" id="KW-1185">Reference proteome</keyword>